<feature type="binding site" evidence="13">
    <location>
        <position position="305"/>
    </location>
    <ligand>
        <name>NAD(+)</name>
        <dbReference type="ChEBI" id="CHEBI:57540"/>
    </ligand>
</feature>
<dbReference type="GO" id="GO:0046872">
    <property type="term" value="F:metal ion binding"/>
    <property type="evidence" value="ECO:0007669"/>
    <property type="project" value="UniProtKB-KW"/>
</dbReference>
<name>A0A9D1FVH5_9BACT</name>
<keyword evidence="3 13" id="KW-0436">Ligase</keyword>
<dbReference type="SMART" id="SM00292">
    <property type="entry name" value="BRCT"/>
    <property type="match status" value="1"/>
</dbReference>
<dbReference type="PIRSF" id="PIRSF001604">
    <property type="entry name" value="LigA"/>
    <property type="match status" value="1"/>
</dbReference>
<evidence type="ECO:0000313" key="16">
    <source>
        <dbReference type="Proteomes" id="UP000824139"/>
    </source>
</evidence>
<dbReference type="SMART" id="SM00532">
    <property type="entry name" value="LIGANc"/>
    <property type="match status" value="1"/>
</dbReference>
<feature type="active site" description="N6-AMP-lysine intermediate" evidence="13">
    <location>
        <position position="109"/>
    </location>
</feature>
<dbReference type="FunFam" id="3.30.470.30:FF:000001">
    <property type="entry name" value="DNA ligase"/>
    <property type="match status" value="1"/>
</dbReference>
<evidence type="ECO:0000256" key="9">
    <source>
        <dbReference type="ARBA" id="ARBA00023027"/>
    </source>
</evidence>
<feature type="binding site" evidence="13">
    <location>
        <position position="422"/>
    </location>
    <ligand>
        <name>Zn(2+)</name>
        <dbReference type="ChEBI" id="CHEBI:29105"/>
    </ligand>
</feature>
<feature type="domain" description="BRCT" evidence="14">
    <location>
        <begin position="579"/>
        <end position="661"/>
    </location>
</feature>
<dbReference type="SUPFAM" id="SSF56091">
    <property type="entry name" value="DNA ligase/mRNA capping enzyme, catalytic domain"/>
    <property type="match status" value="1"/>
</dbReference>
<dbReference type="SUPFAM" id="SSF47781">
    <property type="entry name" value="RuvA domain 2-like"/>
    <property type="match status" value="1"/>
</dbReference>
<comment type="caution">
    <text evidence="15">The sequence shown here is derived from an EMBL/GenBank/DDBJ whole genome shotgun (WGS) entry which is preliminary data.</text>
</comment>
<protein>
    <recommendedName>
        <fullName evidence="2 13">DNA ligase</fullName>
        <ecNumber evidence="1 13">6.5.1.2</ecNumber>
    </recommendedName>
    <alternativeName>
        <fullName evidence="13">Polydeoxyribonucleotide synthase [NAD(+)]</fullName>
    </alternativeName>
</protein>
<dbReference type="GO" id="GO:0005829">
    <property type="term" value="C:cytosol"/>
    <property type="evidence" value="ECO:0007669"/>
    <property type="project" value="TreeGrafter"/>
</dbReference>
<dbReference type="Pfam" id="PF03120">
    <property type="entry name" value="OB_DNA_ligase"/>
    <property type="match status" value="1"/>
</dbReference>
<evidence type="ECO:0000256" key="10">
    <source>
        <dbReference type="ARBA" id="ARBA00023204"/>
    </source>
</evidence>
<feature type="binding site" evidence="13">
    <location>
        <position position="417"/>
    </location>
    <ligand>
        <name>Zn(2+)</name>
        <dbReference type="ChEBI" id="CHEBI:29105"/>
    </ligand>
</feature>
<evidence type="ECO:0000313" key="15">
    <source>
        <dbReference type="EMBL" id="HIS82693.1"/>
    </source>
</evidence>
<feature type="binding site" evidence="13">
    <location>
        <position position="130"/>
    </location>
    <ligand>
        <name>NAD(+)</name>
        <dbReference type="ChEBI" id="CHEBI:57540"/>
    </ligand>
</feature>
<feature type="binding site" evidence="13">
    <location>
        <begin position="29"/>
        <end position="33"/>
    </location>
    <ligand>
        <name>NAD(+)</name>
        <dbReference type="ChEBI" id="CHEBI:57540"/>
    </ligand>
</feature>
<dbReference type="SUPFAM" id="SSF50249">
    <property type="entry name" value="Nucleic acid-binding proteins"/>
    <property type="match status" value="1"/>
</dbReference>
<dbReference type="InterPro" id="IPR012340">
    <property type="entry name" value="NA-bd_OB-fold"/>
</dbReference>
<dbReference type="CDD" id="cd17748">
    <property type="entry name" value="BRCT_DNA_ligase_like"/>
    <property type="match status" value="1"/>
</dbReference>
<dbReference type="InterPro" id="IPR013839">
    <property type="entry name" value="DNAligase_adenylation"/>
</dbReference>
<evidence type="ECO:0000259" key="14">
    <source>
        <dbReference type="PROSITE" id="PS50172"/>
    </source>
</evidence>
<dbReference type="Pfam" id="PF01653">
    <property type="entry name" value="DNA_ligase_aden"/>
    <property type="match status" value="1"/>
</dbReference>
<dbReference type="NCBIfam" id="TIGR00575">
    <property type="entry name" value="dnlj"/>
    <property type="match status" value="1"/>
</dbReference>
<dbReference type="Pfam" id="PF00533">
    <property type="entry name" value="BRCT"/>
    <property type="match status" value="1"/>
</dbReference>
<gene>
    <name evidence="13 15" type="primary">ligA</name>
    <name evidence="15" type="ORF">IAD41_03705</name>
</gene>
<dbReference type="EMBL" id="DVJO01000078">
    <property type="protein sequence ID" value="HIS82693.1"/>
    <property type="molecule type" value="Genomic_DNA"/>
</dbReference>
<comment type="similarity">
    <text evidence="12 13">Belongs to the NAD-dependent DNA ligase family. LigA subfamily.</text>
</comment>
<keyword evidence="13" id="KW-0464">Manganese</keyword>
<dbReference type="Gene3D" id="3.40.50.10190">
    <property type="entry name" value="BRCT domain"/>
    <property type="match status" value="1"/>
</dbReference>
<dbReference type="FunFam" id="1.10.287.610:FF:000002">
    <property type="entry name" value="DNA ligase"/>
    <property type="match status" value="1"/>
</dbReference>
<comment type="function">
    <text evidence="13">DNA ligase that catalyzes the formation of phosphodiester linkages between 5'-phosphoryl and 3'-hydroxyl groups in double-stranded DNA using NAD as a coenzyme and as the energy source for the reaction. It is essential for DNA replication and repair of damaged DNA.</text>
</comment>
<dbReference type="Pfam" id="PF22745">
    <property type="entry name" value="Nlig-Ia"/>
    <property type="match status" value="1"/>
</dbReference>
<keyword evidence="9 13" id="KW-0520">NAD</keyword>
<dbReference type="GO" id="GO:0006260">
    <property type="term" value="P:DNA replication"/>
    <property type="evidence" value="ECO:0007669"/>
    <property type="project" value="UniProtKB-KW"/>
</dbReference>
<dbReference type="Gene3D" id="3.30.470.30">
    <property type="entry name" value="DNA ligase/mRNA capping enzyme"/>
    <property type="match status" value="1"/>
</dbReference>
<keyword evidence="10 13" id="KW-0234">DNA repair</keyword>
<evidence type="ECO:0000256" key="3">
    <source>
        <dbReference type="ARBA" id="ARBA00022598"/>
    </source>
</evidence>
<comment type="cofactor">
    <cofactor evidence="13">
        <name>Mg(2+)</name>
        <dbReference type="ChEBI" id="CHEBI:18420"/>
    </cofactor>
    <cofactor evidence="13">
        <name>Mn(2+)</name>
        <dbReference type="ChEBI" id="CHEBI:29035"/>
    </cofactor>
</comment>
<dbReference type="HAMAP" id="MF_01588">
    <property type="entry name" value="DNA_ligase_A"/>
    <property type="match status" value="1"/>
</dbReference>
<keyword evidence="4 13" id="KW-0235">DNA replication</keyword>
<sequence>MIDRINFLKDEINKHNYLYYVEDNPSISDYEYDQLFAELKRLEMAHPELRTPDSPTQRVGSVSEKFLPYKHKYRLYSLDNTYNYDDLVVWYEKLSKNFKDNVELVCELKIDGLAVALTYDKGIFTTGVTRGDGVTGENITTNLKTVKSIPLRIFEDIDVEVRGEIYMPKTSFEKLNEESVELGEKPFANPRNAAAGSIRQLDSSITAQRDLSIFVYNSTFENLEKPPKTHYDSMMYLKKLGFRINPNIKLCKNIEEAIEYCKEWETKRFELNYATDGVVIKVNKLAYQEELGFTARAPKWATAYKFPPEEATTKLLDIELNVGKTGAITPVAILAAVNLAGSKVARASLHNFEEIKRLDIRIGDEVVIKKAAEIIPKVIRVVQDEEHFKRPVYNIPKTCPDCGARLETRPDEVNLYCSNPECSSLLKAKLEFWVSSDAMDIDKIGPGVIEQLFKKGLVRTPLDLYKLKKEDFLTIDGYKEKSASNMYMSIQNSKTQPLSRFLTALTIKHVGKETAEILANEFKTLDRFYHIDNYDVIDIPGIGQKTGMEVRDYFNNEKNLQLMDEFKAVGVNPVQDVERVSDILKGQKVVLTGTLTNMTRDEAEEIIKSMGGKPTSAVSKNTSFVIAGENPGSKFDKARELGVKILTEKEFLEMMKLNSIN</sequence>
<dbReference type="NCBIfam" id="NF005932">
    <property type="entry name" value="PRK07956.1"/>
    <property type="match status" value="1"/>
</dbReference>
<feature type="binding site" evidence="13">
    <location>
        <begin position="77"/>
        <end position="78"/>
    </location>
    <ligand>
        <name>NAD(+)</name>
        <dbReference type="ChEBI" id="CHEBI:57540"/>
    </ligand>
</feature>
<evidence type="ECO:0000256" key="12">
    <source>
        <dbReference type="ARBA" id="ARBA00060881"/>
    </source>
</evidence>
<evidence type="ECO:0000256" key="11">
    <source>
        <dbReference type="ARBA" id="ARBA00034005"/>
    </source>
</evidence>
<evidence type="ECO:0000256" key="8">
    <source>
        <dbReference type="ARBA" id="ARBA00022842"/>
    </source>
</evidence>
<dbReference type="Gene3D" id="2.40.50.140">
    <property type="entry name" value="Nucleic acid-binding proteins"/>
    <property type="match status" value="1"/>
</dbReference>
<evidence type="ECO:0000256" key="13">
    <source>
        <dbReference type="HAMAP-Rule" id="MF_01588"/>
    </source>
</evidence>
<dbReference type="InterPro" id="IPR036420">
    <property type="entry name" value="BRCT_dom_sf"/>
</dbReference>
<dbReference type="PROSITE" id="PS01055">
    <property type="entry name" value="DNA_LIGASE_N1"/>
    <property type="match status" value="1"/>
</dbReference>
<dbReference type="InterPro" id="IPR013840">
    <property type="entry name" value="DNAligase_N"/>
</dbReference>
<evidence type="ECO:0000256" key="2">
    <source>
        <dbReference type="ARBA" id="ARBA00013308"/>
    </source>
</evidence>
<comment type="catalytic activity">
    <reaction evidence="11 13">
        <text>NAD(+) + (deoxyribonucleotide)n-3'-hydroxyl + 5'-phospho-(deoxyribonucleotide)m = (deoxyribonucleotide)n+m + AMP + beta-nicotinamide D-nucleotide.</text>
        <dbReference type="EC" id="6.5.1.2"/>
    </reaction>
</comment>
<dbReference type="CDD" id="cd00114">
    <property type="entry name" value="LIGANc"/>
    <property type="match status" value="1"/>
</dbReference>
<dbReference type="Gene3D" id="1.10.150.20">
    <property type="entry name" value="5' to 3' exonuclease, C-terminal subdomain"/>
    <property type="match status" value="2"/>
</dbReference>
<evidence type="ECO:0000256" key="6">
    <source>
        <dbReference type="ARBA" id="ARBA00022763"/>
    </source>
</evidence>
<evidence type="ECO:0000256" key="7">
    <source>
        <dbReference type="ARBA" id="ARBA00022833"/>
    </source>
</evidence>
<keyword evidence="6 13" id="KW-0227">DNA damage</keyword>
<organism evidence="15 16">
    <name type="scientific">Candidatus Scatenecus faecavium</name>
    <dbReference type="NCBI Taxonomy" id="2840915"/>
    <lineage>
        <taxon>Bacteria</taxon>
        <taxon>Candidatus Scatenecus</taxon>
    </lineage>
</organism>
<evidence type="ECO:0000256" key="4">
    <source>
        <dbReference type="ARBA" id="ARBA00022705"/>
    </source>
</evidence>
<reference evidence="15" key="1">
    <citation type="submission" date="2020-10" db="EMBL/GenBank/DDBJ databases">
        <authorList>
            <person name="Gilroy R."/>
        </authorList>
    </citation>
    <scope>NUCLEOTIDE SEQUENCE</scope>
    <source>
        <strain evidence="15">CHK152-2994</strain>
    </source>
</reference>
<feature type="binding site" evidence="13">
    <location>
        <position position="107"/>
    </location>
    <ligand>
        <name>NAD(+)</name>
        <dbReference type="ChEBI" id="CHEBI:57540"/>
    </ligand>
</feature>
<dbReference type="InterPro" id="IPR001679">
    <property type="entry name" value="DNA_ligase"/>
</dbReference>
<dbReference type="FunFam" id="2.40.50.140:FF:000012">
    <property type="entry name" value="DNA ligase"/>
    <property type="match status" value="1"/>
</dbReference>
<dbReference type="Proteomes" id="UP000824139">
    <property type="component" value="Unassembled WGS sequence"/>
</dbReference>
<dbReference type="AlphaFoldDB" id="A0A9D1FVH5"/>
<evidence type="ECO:0000256" key="1">
    <source>
        <dbReference type="ARBA" id="ARBA00012722"/>
    </source>
</evidence>
<feature type="binding site" evidence="13">
    <location>
        <position position="402"/>
    </location>
    <ligand>
        <name>Zn(2+)</name>
        <dbReference type="ChEBI" id="CHEBI:29105"/>
    </ligand>
</feature>
<dbReference type="Pfam" id="PF12826">
    <property type="entry name" value="HHH_2"/>
    <property type="match status" value="1"/>
</dbReference>
<keyword evidence="5 13" id="KW-0479">Metal-binding</keyword>
<proteinExistence type="inferred from homology"/>
<dbReference type="InterPro" id="IPR001357">
    <property type="entry name" value="BRCT_dom"/>
</dbReference>
<dbReference type="InterPro" id="IPR004150">
    <property type="entry name" value="NAD_DNA_ligase_OB"/>
</dbReference>
<dbReference type="GO" id="GO:0003911">
    <property type="term" value="F:DNA ligase (NAD+) activity"/>
    <property type="evidence" value="ECO:0007669"/>
    <property type="project" value="UniProtKB-UniRule"/>
</dbReference>
<evidence type="ECO:0000256" key="5">
    <source>
        <dbReference type="ARBA" id="ARBA00022723"/>
    </source>
</evidence>
<dbReference type="InterPro" id="IPR041663">
    <property type="entry name" value="DisA/LigA_HHH"/>
</dbReference>
<dbReference type="PANTHER" id="PTHR23389">
    <property type="entry name" value="CHROMOSOME TRANSMISSION FIDELITY FACTOR 18"/>
    <property type="match status" value="1"/>
</dbReference>
<dbReference type="InterPro" id="IPR018239">
    <property type="entry name" value="DNA_ligase_AS"/>
</dbReference>
<dbReference type="Gene3D" id="6.20.10.30">
    <property type="match status" value="1"/>
</dbReference>
<dbReference type="Gene3D" id="1.10.287.610">
    <property type="entry name" value="Helix hairpin bin"/>
    <property type="match status" value="1"/>
</dbReference>
<dbReference type="Pfam" id="PF14520">
    <property type="entry name" value="HHH_5"/>
    <property type="match status" value="1"/>
</dbReference>
<keyword evidence="7 13" id="KW-0862">Zinc</keyword>
<keyword evidence="8 13" id="KW-0460">Magnesium</keyword>
<dbReference type="SUPFAM" id="SSF52113">
    <property type="entry name" value="BRCT domain"/>
    <property type="match status" value="1"/>
</dbReference>
<dbReference type="InterPro" id="IPR010994">
    <property type="entry name" value="RuvA_2-like"/>
</dbReference>
<reference evidence="15" key="2">
    <citation type="journal article" date="2021" name="PeerJ">
        <title>Extensive microbial diversity within the chicken gut microbiome revealed by metagenomics and culture.</title>
        <authorList>
            <person name="Gilroy R."/>
            <person name="Ravi A."/>
            <person name="Getino M."/>
            <person name="Pursley I."/>
            <person name="Horton D.L."/>
            <person name="Alikhan N.F."/>
            <person name="Baker D."/>
            <person name="Gharbi K."/>
            <person name="Hall N."/>
            <person name="Watson M."/>
            <person name="Adriaenssens E.M."/>
            <person name="Foster-Nyarko E."/>
            <person name="Jarju S."/>
            <person name="Secka A."/>
            <person name="Antonio M."/>
            <person name="Oren A."/>
            <person name="Chaudhuri R.R."/>
            <person name="La Ragione R."/>
            <person name="Hildebrand F."/>
            <person name="Pallen M.J."/>
        </authorList>
    </citation>
    <scope>NUCLEOTIDE SEQUENCE</scope>
    <source>
        <strain evidence="15">CHK152-2994</strain>
    </source>
</reference>
<dbReference type="PANTHER" id="PTHR23389:SF9">
    <property type="entry name" value="DNA LIGASE"/>
    <property type="match status" value="1"/>
</dbReference>
<dbReference type="EC" id="6.5.1.2" evidence="1 13"/>
<feature type="binding site" evidence="13">
    <location>
        <position position="399"/>
    </location>
    <ligand>
        <name>Zn(2+)</name>
        <dbReference type="ChEBI" id="CHEBI:29105"/>
    </ligand>
</feature>
<feature type="binding site" evidence="13">
    <location>
        <position position="164"/>
    </location>
    <ligand>
        <name>NAD(+)</name>
        <dbReference type="ChEBI" id="CHEBI:57540"/>
    </ligand>
</feature>
<feature type="binding site" evidence="13">
    <location>
        <position position="281"/>
    </location>
    <ligand>
        <name>NAD(+)</name>
        <dbReference type="ChEBI" id="CHEBI:57540"/>
    </ligand>
</feature>
<dbReference type="GO" id="GO:0006281">
    <property type="term" value="P:DNA repair"/>
    <property type="evidence" value="ECO:0007669"/>
    <property type="project" value="UniProtKB-KW"/>
</dbReference>
<dbReference type="PROSITE" id="PS50172">
    <property type="entry name" value="BRCT"/>
    <property type="match status" value="1"/>
</dbReference>
<accession>A0A9D1FVH5</accession>